<name>A0A9R1UK52_LACSA</name>
<comment type="caution">
    <text evidence="1">The sequence shown here is derived from an EMBL/GenBank/DDBJ whole genome shotgun (WGS) entry which is preliminary data.</text>
</comment>
<dbReference type="EMBL" id="NBSK02000008">
    <property type="protein sequence ID" value="KAJ0188977.1"/>
    <property type="molecule type" value="Genomic_DNA"/>
</dbReference>
<protein>
    <submittedName>
        <fullName evidence="1">Uncharacterized protein</fullName>
    </submittedName>
</protein>
<evidence type="ECO:0000313" key="2">
    <source>
        <dbReference type="Proteomes" id="UP000235145"/>
    </source>
</evidence>
<dbReference type="AlphaFoldDB" id="A0A9R1UK52"/>
<gene>
    <name evidence="1" type="ORF">LSAT_V11C800442210</name>
</gene>
<evidence type="ECO:0000313" key="1">
    <source>
        <dbReference type="EMBL" id="KAJ0188977.1"/>
    </source>
</evidence>
<dbReference type="Proteomes" id="UP000235145">
    <property type="component" value="Unassembled WGS sequence"/>
</dbReference>
<sequence>MVHYYTRCCDTIHEVLHPRTFPPSLVSKVGMKISFYFGSMIGLRMDLWHRNFRPYMRLTKGNHAIYLIDGLMAHTCGQGRNTSTTARGPRLRLHN</sequence>
<keyword evidence="2" id="KW-1185">Reference proteome</keyword>
<accession>A0A9R1UK52</accession>
<proteinExistence type="predicted"/>
<reference evidence="1 2" key="1">
    <citation type="journal article" date="2017" name="Nat. Commun.">
        <title>Genome assembly with in vitro proximity ligation data and whole-genome triplication in lettuce.</title>
        <authorList>
            <person name="Reyes-Chin-Wo S."/>
            <person name="Wang Z."/>
            <person name="Yang X."/>
            <person name="Kozik A."/>
            <person name="Arikit S."/>
            <person name="Song C."/>
            <person name="Xia L."/>
            <person name="Froenicke L."/>
            <person name="Lavelle D.O."/>
            <person name="Truco M.J."/>
            <person name="Xia R."/>
            <person name="Zhu S."/>
            <person name="Xu C."/>
            <person name="Xu H."/>
            <person name="Xu X."/>
            <person name="Cox K."/>
            <person name="Korf I."/>
            <person name="Meyers B.C."/>
            <person name="Michelmore R.W."/>
        </authorList>
    </citation>
    <scope>NUCLEOTIDE SEQUENCE [LARGE SCALE GENOMIC DNA]</scope>
    <source>
        <strain evidence="2">cv. Salinas</strain>
        <tissue evidence="1">Seedlings</tissue>
    </source>
</reference>
<organism evidence="1 2">
    <name type="scientific">Lactuca sativa</name>
    <name type="common">Garden lettuce</name>
    <dbReference type="NCBI Taxonomy" id="4236"/>
    <lineage>
        <taxon>Eukaryota</taxon>
        <taxon>Viridiplantae</taxon>
        <taxon>Streptophyta</taxon>
        <taxon>Embryophyta</taxon>
        <taxon>Tracheophyta</taxon>
        <taxon>Spermatophyta</taxon>
        <taxon>Magnoliopsida</taxon>
        <taxon>eudicotyledons</taxon>
        <taxon>Gunneridae</taxon>
        <taxon>Pentapetalae</taxon>
        <taxon>asterids</taxon>
        <taxon>campanulids</taxon>
        <taxon>Asterales</taxon>
        <taxon>Asteraceae</taxon>
        <taxon>Cichorioideae</taxon>
        <taxon>Cichorieae</taxon>
        <taxon>Lactucinae</taxon>
        <taxon>Lactuca</taxon>
    </lineage>
</organism>